<sequence length="81" mass="8538">MADVRVRYFAAAVDAAGIRSETLDVEPATVGTLRRVLTERHGAEMQRVLASGSVLVGGVVRRGDDDVLAADVDVLPRFSGG</sequence>
<name>A0ABP7ACF9_9MICO</name>
<proteinExistence type="predicted"/>
<dbReference type="Proteomes" id="UP001501697">
    <property type="component" value="Unassembled WGS sequence"/>
</dbReference>
<dbReference type="Gene3D" id="3.10.20.30">
    <property type="match status" value="1"/>
</dbReference>
<evidence type="ECO:0000313" key="2">
    <source>
        <dbReference type="Proteomes" id="UP001501697"/>
    </source>
</evidence>
<keyword evidence="2" id="KW-1185">Reference proteome</keyword>
<dbReference type="EMBL" id="BAAAYU010000001">
    <property type="protein sequence ID" value="GAA3629346.1"/>
    <property type="molecule type" value="Genomic_DNA"/>
</dbReference>
<dbReference type="RefSeq" id="WP_344736791.1">
    <property type="nucleotide sequence ID" value="NZ_BAAAYU010000001.1"/>
</dbReference>
<accession>A0ABP7ACF9</accession>
<evidence type="ECO:0000313" key="1">
    <source>
        <dbReference type="EMBL" id="GAA3629346.1"/>
    </source>
</evidence>
<protein>
    <recommendedName>
        <fullName evidence="3">Molybdopterin synthase sulfur carrier subunit</fullName>
    </recommendedName>
</protein>
<evidence type="ECO:0008006" key="3">
    <source>
        <dbReference type="Google" id="ProtNLM"/>
    </source>
</evidence>
<reference evidence="2" key="1">
    <citation type="journal article" date="2019" name="Int. J. Syst. Evol. Microbiol.">
        <title>The Global Catalogue of Microorganisms (GCM) 10K type strain sequencing project: providing services to taxonomists for standard genome sequencing and annotation.</title>
        <authorList>
            <consortium name="The Broad Institute Genomics Platform"/>
            <consortium name="The Broad Institute Genome Sequencing Center for Infectious Disease"/>
            <person name="Wu L."/>
            <person name="Ma J."/>
        </authorList>
    </citation>
    <scope>NUCLEOTIDE SEQUENCE [LARGE SCALE GENOMIC DNA]</scope>
    <source>
        <strain evidence="2">JCM 16544</strain>
    </source>
</reference>
<organism evidence="1 2">
    <name type="scientific">Microbacterium awajiense</name>
    <dbReference type="NCBI Taxonomy" id="415214"/>
    <lineage>
        <taxon>Bacteria</taxon>
        <taxon>Bacillati</taxon>
        <taxon>Actinomycetota</taxon>
        <taxon>Actinomycetes</taxon>
        <taxon>Micrococcales</taxon>
        <taxon>Microbacteriaceae</taxon>
        <taxon>Microbacterium</taxon>
    </lineage>
</organism>
<comment type="caution">
    <text evidence="1">The sequence shown here is derived from an EMBL/GenBank/DDBJ whole genome shotgun (WGS) entry which is preliminary data.</text>
</comment>
<dbReference type="InterPro" id="IPR012675">
    <property type="entry name" value="Beta-grasp_dom_sf"/>
</dbReference>
<dbReference type="InterPro" id="IPR016155">
    <property type="entry name" value="Mopterin_synth/thiamin_S_b"/>
</dbReference>
<gene>
    <name evidence="1" type="ORF">GCM10022200_09980</name>
</gene>
<dbReference type="SUPFAM" id="SSF54285">
    <property type="entry name" value="MoaD/ThiS"/>
    <property type="match status" value="1"/>
</dbReference>